<keyword evidence="16" id="KW-1185">Reference proteome</keyword>
<dbReference type="EMBL" id="JAATWM020000057">
    <property type="protein sequence ID" value="KAF9870202.1"/>
    <property type="molecule type" value="Genomic_DNA"/>
</dbReference>
<dbReference type="GeneID" id="62168075"/>
<evidence type="ECO:0000313" key="15">
    <source>
        <dbReference type="EMBL" id="KAF9870202.1"/>
    </source>
</evidence>
<dbReference type="SUPFAM" id="SSF48113">
    <property type="entry name" value="Heme-dependent peroxidases"/>
    <property type="match status" value="1"/>
</dbReference>
<dbReference type="Gene3D" id="1.10.520.10">
    <property type="match status" value="1"/>
</dbReference>
<dbReference type="PANTHER" id="PTHR31356:SF66">
    <property type="entry name" value="CATALASE-PEROXIDASE"/>
    <property type="match status" value="1"/>
</dbReference>
<evidence type="ECO:0000259" key="14">
    <source>
        <dbReference type="PROSITE" id="PS50873"/>
    </source>
</evidence>
<keyword evidence="2 12" id="KW-0575">Peroxidase</keyword>
<keyword evidence="11" id="KW-1015">Disulfide bond</keyword>
<feature type="active site" description="Proton acceptor" evidence="8">
    <location>
        <position position="95"/>
    </location>
</feature>
<dbReference type="InterPro" id="IPR010255">
    <property type="entry name" value="Haem_peroxidase_sf"/>
</dbReference>
<feature type="disulfide bond" evidence="11">
    <location>
        <begin position="62"/>
        <end position="327"/>
    </location>
</feature>
<evidence type="ECO:0000256" key="11">
    <source>
        <dbReference type="PIRSR" id="PIRSR601621-4"/>
    </source>
</evidence>
<evidence type="ECO:0000256" key="7">
    <source>
        <dbReference type="ARBA" id="ARBA00023180"/>
    </source>
</evidence>
<protein>
    <recommendedName>
        <fullName evidence="12">Peroxidase</fullName>
        <ecNumber evidence="12">1.11.1.-</ecNumber>
    </recommendedName>
</protein>
<feature type="binding site" description="axial binding residue" evidence="9">
    <location>
        <position position="224"/>
    </location>
    <ligand>
        <name>heme b</name>
        <dbReference type="ChEBI" id="CHEBI:60344"/>
    </ligand>
    <ligandPart>
        <name>Fe</name>
        <dbReference type="ChEBI" id="CHEBI:18248"/>
    </ligandPart>
</feature>
<dbReference type="InterPro" id="IPR001621">
    <property type="entry name" value="Ligninase"/>
</dbReference>
<feature type="binding site" evidence="9">
    <location>
        <position position="109"/>
    </location>
    <ligand>
        <name>Ca(2+)</name>
        <dbReference type="ChEBI" id="CHEBI:29108"/>
        <label>1</label>
    </ligand>
</feature>
<comment type="similarity">
    <text evidence="1 12">Belongs to the peroxidase family. Ligninase subfamily.</text>
</comment>
<feature type="chain" id="PRO_5040528936" description="Peroxidase" evidence="12">
    <location>
        <begin position="18"/>
        <end position="334"/>
    </location>
</feature>
<keyword evidence="6 9" id="KW-0408">Iron</keyword>
<gene>
    <name evidence="15" type="ORF">CkaCkLH20_12288</name>
</gene>
<accession>A0A9P6HUR1</accession>
<dbReference type="PROSITE" id="PS50873">
    <property type="entry name" value="PEROXIDASE_4"/>
    <property type="match status" value="1"/>
</dbReference>
<reference evidence="15" key="2">
    <citation type="submission" date="2020-11" db="EMBL/GenBank/DDBJ databases">
        <title>Whole genome sequencing of Colletotrichum sp.</title>
        <authorList>
            <person name="Li H."/>
        </authorList>
    </citation>
    <scope>NUCLEOTIDE SEQUENCE</scope>
    <source>
        <strain evidence="15">CkLH20</strain>
    </source>
</reference>
<sequence length="334" mass="34761">MRTSSLLVAGLLALSHAATLPSPNSPVNDLVARKGGSDDGGSSGKGKGSGDSSGSGSSTNQCTVWQQVNKDLNTRFMAGDQCNDLARAAIRAIFHDCGSWDNSQGFSGGCDGSLVLGKSSTAGDPDELFRPENRGLQTIAKVLQDMAGTYGTSVADMIVFAGNAAIFLCPGGPKVKTFVGRKDSTANAKPGGLPDVFGSAQSLFALFAAKGFSAEDLAALLGAHSTSTQNFVDPKQANASQDSTPGKWDVNYYSETYNYAVQKAPKQAPPGVFVFPSDEKLATDTDTGVGKKFQGFIGNQNKWASSFSNAMEKMALFGNNKGTMTDCTDAIARV</sequence>
<evidence type="ECO:0000256" key="13">
    <source>
        <dbReference type="SAM" id="MobiDB-lite"/>
    </source>
</evidence>
<dbReference type="OrthoDB" id="2113341at2759"/>
<evidence type="ECO:0000256" key="6">
    <source>
        <dbReference type="ARBA" id="ARBA00023004"/>
    </source>
</evidence>
<feature type="binding site" evidence="9">
    <location>
        <position position="225"/>
    </location>
    <ligand>
        <name>Ca(2+)</name>
        <dbReference type="ChEBI" id="CHEBI:29108"/>
        <label>2</label>
    </ligand>
</feature>
<evidence type="ECO:0000256" key="1">
    <source>
        <dbReference type="ARBA" id="ARBA00006089"/>
    </source>
</evidence>
<comment type="cofactor">
    <cofactor evidence="9">
        <name>heme b</name>
        <dbReference type="ChEBI" id="CHEBI:60344"/>
    </cofactor>
    <text evidence="9">Binds 1 heme b (iron(II)-protoporphyrin IX) group per subunit.</text>
</comment>
<evidence type="ECO:0000256" key="10">
    <source>
        <dbReference type="PIRSR" id="PIRSR601621-3"/>
    </source>
</evidence>
<organism evidence="15 16">
    <name type="scientific">Colletotrichum karsti</name>
    <dbReference type="NCBI Taxonomy" id="1095194"/>
    <lineage>
        <taxon>Eukaryota</taxon>
        <taxon>Fungi</taxon>
        <taxon>Dikarya</taxon>
        <taxon>Ascomycota</taxon>
        <taxon>Pezizomycotina</taxon>
        <taxon>Sordariomycetes</taxon>
        <taxon>Hypocreomycetidae</taxon>
        <taxon>Glomerellales</taxon>
        <taxon>Glomerellaceae</taxon>
        <taxon>Colletotrichum</taxon>
        <taxon>Colletotrichum boninense species complex</taxon>
    </lineage>
</organism>
<dbReference type="GO" id="GO:0046872">
    <property type="term" value="F:metal ion binding"/>
    <property type="evidence" value="ECO:0007669"/>
    <property type="project" value="UniProtKB-UniRule"/>
</dbReference>
<feature type="signal peptide" evidence="12">
    <location>
        <begin position="1"/>
        <end position="17"/>
    </location>
</feature>
<dbReference type="RefSeq" id="XP_038739663.1">
    <property type="nucleotide sequence ID" value="XM_038895001.1"/>
</dbReference>
<keyword evidence="9 12" id="KW-0106">Calcium</keyword>
<feature type="binding site" evidence="9">
    <location>
        <position position="249"/>
    </location>
    <ligand>
        <name>Ca(2+)</name>
        <dbReference type="ChEBI" id="CHEBI:29108"/>
        <label>2</label>
    </ligand>
</feature>
<comment type="caution">
    <text evidence="15">The sequence shown here is derived from an EMBL/GenBank/DDBJ whole genome shotgun (WGS) entry which is preliminary data.</text>
</comment>
<dbReference type="GO" id="GO:0000302">
    <property type="term" value="P:response to reactive oxygen species"/>
    <property type="evidence" value="ECO:0007669"/>
    <property type="project" value="TreeGrafter"/>
</dbReference>
<evidence type="ECO:0000256" key="5">
    <source>
        <dbReference type="ARBA" id="ARBA00023002"/>
    </source>
</evidence>
<evidence type="ECO:0000313" key="16">
    <source>
        <dbReference type="Proteomes" id="UP000781932"/>
    </source>
</evidence>
<keyword evidence="4 9" id="KW-0479">Metal-binding</keyword>
<dbReference type="GO" id="GO:0042744">
    <property type="term" value="P:hydrogen peroxide catabolic process"/>
    <property type="evidence" value="ECO:0007669"/>
    <property type="project" value="TreeGrafter"/>
</dbReference>
<keyword evidence="5 12" id="KW-0560">Oxidoreductase</keyword>
<feature type="binding site" evidence="9">
    <location>
        <position position="96"/>
    </location>
    <ligand>
        <name>Ca(2+)</name>
        <dbReference type="ChEBI" id="CHEBI:29108"/>
        <label>1</label>
    </ligand>
</feature>
<evidence type="ECO:0000256" key="2">
    <source>
        <dbReference type="ARBA" id="ARBA00022559"/>
    </source>
</evidence>
<evidence type="ECO:0000256" key="9">
    <source>
        <dbReference type="PIRSR" id="PIRSR601621-2"/>
    </source>
</evidence>
<name>A0A9P6HUR1_9PEZI</name>
<dbReference type="GO" id="GO:0004601">
    <property type="term" value="F:peroxidase activity"/>
    <property type="evidence" value="ECO:0007669"/>
    <property type="project" value="UniProtKB-KW"/>
</dbReference>
<dbReference type="InterPro" id="IPR002016">
    <property type="entry name" value="Haem_peroxidase"/>
</dbReference>
<dbReference type="Pfam" id="PF00141">
    <property type="entry name" value="peroxidase"/>
    <property type="match status" value="1"/>
</dbReference>
<feature type="binding site" evidence="9">
    <location>
        <position position="111"/>
    </location>
    <ligand>
        <name>Ca(2+)</name>
        <dbReference type="ChEBI" id="CHEBI:29108"/>
        <label>1</label>
    </ligand>
</feature>
<dbReference type="PANTHER" id="PTHR31356">
    <property type="entry name" value="THYLAKOID LUMENAL 29 KDA PROTEIN, CHLOROPLASTIC-RELATED"/>
    <property type="match status" value="1"/>
</dbReference>
<feature type="binding site" evidence="9">
    <location>
        <position position="113"/>
    </location>
    <ligand>
        <name>Ca(2+)</name>
        <dbReference type="ChEBI" id="CHEBI:29108"/>
        <label>1</label>
    </ligand>
</feature>
<feature type="domain" description="Plant heme peroxidase family profile" evidence="14">
    <location>
        <begin position="85"/>
        <end position="332"/>
    </location>
</feature>
<dbReference type="GO" id="GO:0034599">
    <property type="term" value="P:cellular response to oxidative stress"/>
    <property type="evidence" value="ECO:0007669"/>
    <property type="project" value="InterPro"/>
</dbReference>
<proteinExistence type="inferred from homology"/>
<dbReference type="AlphaFoldDB" id="A0A9P6HUR1"/>
<keyword evidence="12" id="KW-0732">Signal</keyword>
<feature type="region of interest" description="Disordered" evidence="13">
    <location>
        <begin position="23"/>
        <end position="60"/>
    </location>
</feature>
<keyword evidence="7" id="KW-0325">Glycoprotein</keyword>
<dbReference type="EC" id="1.11.1.-" evidence="12"/>
<evidence type="ECO:0000256" key="3">
    <source>
        <dbReference type="ARBA" id="ARBA00022617"/>
    </source>
</evidence>
<feature type="disulfide bond" evidence="11">
    <location>
        <begin position="82"/>
        <end position="169"/>
    </location>
</feature>
<evidence type="ECO:0000256" key="8">
    <source>
        <dbReference type="PIRSR" id="PIRSR601621-1"/>
    </source>
</evidence>
<dbReference type="PROSITE" id="PS00436">
    <property type="entry name" value="PEROXIDASE_2"/>
    <property type="match status" value="1"/>
</dbReference>
<feature type="binding site" evidence="9">
    <location>
        <position position="242"/>
    </location>
    <ligand>
        <name>Ca(2+)</name>
        <dbReference type="ChEBI" id="CHEBI:29108"/>
        <label>2</label>
    </ligand>
</feature>
<feature type="compositionally biased region" description="Gly residues" evidence="13">
    <location>
        <begin position="38"/>
        <end position="53"/>
    </location>
</feature>
<evidence type="ECO:0000256" key="12">
    <source>
        <dbReference type="RuleBase" id="RU363051"/>
    </source>
</evidence>
<reference evidence="15" key="1">
    <citation type="submission" date="2020-03" db="EMBL/GenBank/DDBJ databases">
        <authorList>
            <person name="He L."/>
        </authorList>
    </citation>
    <scope>NUCLEOTIDE SEQUENCE</scope>
    <source>
        <strain evidence="15">CkLH20</strain>
    </source>
</reference>
<dbReference type="PRINTS" id="PR00458">
    <property type="entry name" value="PEROXIDASE"/>
</dbReference>
<dbReference type="GO" id="GO:0020037">
    <property type="term" value="F:heme binding"/>
    <property type="evidence" value="ECO:0007669"/>
    <property type="project" value="UniProtKB-UniRule"/>
</dbReference>
<evidence type="ECO:0000256" key="4">
    <source>
        <dbReference type="ARBA" id="ARBA00022723"/>
    </source>
</evidence>
<dbReference type="InterPro" id="IPR044831">
    <property type="entry name" value="Ccp1-like"/>
</dbReference>
<keyword evidence="3 9" id="KW-0349">Heme</keyword>
<dbReference type="InterPro" id="IPR019794">
    <property type="entry name" value="Peroxidases_AS"/>
</dbReference>
<dbReference type="PRINTS" id="PR00462">
    <property type="entry name" value="LIGNINASE"/>
</dbReference>
<dbReference type="Proteomes" id="UP000781932">
    <property type="component" value="Unassembled WGS sequence"/>
</dbReference>
<feature type="binding site" evidence="9">
    <location>
        <position position="244"/>
    </location>
    <ligand>
        <name>Ca(2+)</name>
        <dbReference type="ChEBI" id="CHEBI:29108"/>
        <label>2</label>
    </ligand>
</feature>
<feature type="site" description="Transition state stabilizer" evidence="10">
    <location>
        <position position="91"/>
    </location>
</feature>
<dbReference type="Gene3D" id="1.10.420.10">
    <property type="entry name" value="Peroxidase, domain 2"/>
    <property type="match status" value="1"/>
</dbReference>
<comment type="cofactor">
    <cofactor evidence="9 12">
        <name>Ca(2+)</name>
        <dbReference type="ChEBI" id="CHEBI:29108"/>
    </cofactor>
    <text evidence="9 12">Binds 2 calcium ions per subunit.</text>
</comment>